<feature type="compositionally biased region" description="Basic residues" evidence="1">
    <location>
        <begin position="222"/>
        <end position="234"/>
    </location>
</feature>
<comment type="caution">
    <text evidence="2">The sequence shown here is derived from an EMBL/GenBank/DDBJ whole genome shotgun (WGS) entry which is preliminary data.</text>
</comment>
<feature type="compositionally biased region" description="Basic residues" evidence="1">
    <location>
        <begin position="169"/>
        <end position="179"/>
    </location>
</feature>
<name>A0A813HGV3_POLGL</name>
<protein>
    <submittedName>
        <fullName evidence="2">Uncharacterized protein</fullName>
    </submittedName>
</protein>
<reference evidence="2" key="1">
    <citation type="submission" date="2021-02" db="EMBL/GenBank/DDBJ databases">
        <authorList>
            <person name="Dougan E. K."/>
            <person name="Rhodes N."/>
            <person name="Thang M."/>
            <person name="Chan C."/>
        </authorList>
    </citation>
    <scope>NUCLEOTIDE SEQUENCE</scope>
</reference>
<feature type="compositionally biased region" description="Low complexity" evidence="1">
    <location>
        <begin position="95"/>
        <end position="107"/>
    </location>
</feature>
<dbReference type="AlphaFoldDB" id="A0A813HGV3"/>
<feature type="non-terminal residue" evidence="2">
    <location>
        <position position="1"/>
    </location>
</feature>
<proteinExistence type="predicted"/>
<accession>A0A813HGV3</accession>
<dbReference type="EMBL" id="CAJNNV010031652">
    <property type="protein sequence ID" value="CAE8637216.1"/>
    <property type="molecule type" value="Genomic_DNA"/>
</dbReference>
<dbReference type="Proteomes" id="UP000654075">
    <property type="component" value="Unassembled WGS sequence"/>
</dbReference>
<feature type="compositionally biased region" description="Low complexity" evidence="1">
    <location>
        <begin position="132"/>
        <end position="146"/>
    </location>
</feature>
<keyword evidence="3" id="KW-1185">Reference proteome</keyword>
<feature type="region of interest" description="Disordered" evidence="1">
    <location>
        <begin position="1"/>
        <end position="260"/>
    </location>
</feature>
<evidence type="ECO:0000313" key="3">
    <source>
        <dbReference type="Proteomes" id="UP000654075"/>
    </source>
</evidence>
<gene>
    <name evidence="2" type="ORF">PGLA1383_LOCUS52604</name>
</gene>
<feature type="compositionally biased region" description="Basic and acidic residues" evidence="1">
    <location>
        <begin position="42"/>
        <end position="57"/>
    </location>
</feature>
<organism evidence="2 3">
    <name type="scientific">Polarella glacialis</name>
    <name type="common">Dinoflagellate</name>
    <dbReference type="NCBI Taxonomy" id="89957"/>
    <lineage>
        <taxon>Eukaryota</taxon>
        <taxon>Sar</taxon>
        <taxon>Alveolata</taxon>
        <taxon>Dinophyceae</taxon>
        <taxon>Suessiales</taxon>
        <taxon>Suessiaceae</taxon>
        <taxon>Polarella</taxon>
    </lineage>
</organism>
<sequence length="445" mass="46369">MARFVSFGEPQRGRVVLEPSDAAKRRRNSFDGSEDAPTGRQARAELSDPREAARQRELMPPPKLPPLKRQRRASVDGAVVSLSPADGNCRGGGSSSSMAGSPPAVSSDHPGSAALSPGRRRPALLRSGSGSPPAAALIPRAAAAARGADRVEEGFVEEGDEGQIQAGRGRGRSRKRRPAGHGDQSQSQEPDQEKRGEQPDDRRVPAPQHPQQKGGGRGSGGRGRKGHGKGHPRGRGNSSGQRPGHDRSGQRGRSGGLSAGLSEFESAGLEELLQRTSEHRATLTTGQSASAILRAIRLTGDGGLKLQTDSRFQALRSRLQEVILGAGVAGSTLRRPAPEELALAASAVSRLQPLDLELMRKIASEAPNGFAEASGSPRGFSPSSAGRLLVAFASIGLRMPGLLACAAKTVPSMDLNGPDEDVVVVEPPAVVKEELEESRASSAGG</sequence>
<feature type="compositionally biased region" description="Basic and acidic residues" evidence="1">
    <location>
        <begin position="191"/>
        <end position="204"/>
    </location>
</feature>
<evidence type="ECO:0000256" key="1">
    <source>
        <dbReference type="SAM" id="MobiDB-lite"/>
    </source>
</evidence>
<evidence type="ECO:0000313" key="2">
    <source>
        <dbReference type="EMBL" id="CAE8637216.1"/>
    </source>
</evidence>